<keyword evidence="2" id="KW-1185">Reference proteome</keyword>
<dbReference type="KEGG" id="kvl:KVU_0714"/>
<evidence type="ECO:0000313" key="1">
    <source>
        <dbReference type="EMBL" id="AEM40553.1"/>
    </source>
</evidence>
<dbReference type="EMBL" id="CP002018">
    <property type="protein sequence ID" value="AEM40553.1"/>
    <property type="molecule type" value="Genomic_DNA"/>
</dbReference>
<name>F9Y4J6_KETVW</name>
<accession>F9Y4J6</accession>
<organism evidence="1 2">
    <name type="scientific">Ketogulonicigenium vulgare (strain WSH-001)</name>
    <dbReference type="NCBI Taxonomy" id="759362"/>
    <lineage>
        <taxon>Bacteria</taxon>
        <taxon>Pseudomonadati</taxon>
        <taxon>Pseudomonadota</taxon>
        <taxon>Alphaproteobacteria</taxon>
        <taxon>Rhodobacterales</taxon>
        <taxon>Roseobacteraceae</taxon>
        <taxon>Ketogulonicigenium</taxon>
    </lineage>
</organism>
<evidence type="ECO:0000313" key="2">
    <source>
        <dbReference type="Proteomes" id="UP000000692"/>
    </source>
</evidence>
<dbReference type="Proteomes" id="UP000000692">
    <property type="component" value="Chromosome"/>
</dbReference>
<sequence>MEQFVTEVEAYAKAVGRPPQSILKSAVRASWRVWQAWLDGKSSPTMAVADRVRAYMAANPPAAQNERAA</sequence>
<protein>
    <submittedName>
        <fullName evidence="1">Uncharacterized protein</fullName>
    </submittedName>
</protein>
<dbReference type="eggNOG" id="ENOG5033DMD">
    <property type="taxonomic scope" value="Bacteria"/>
</dbReference>
<dbReference type="HOGENOM" id="CLU_183758_0_0_5"/>
<dbReference type="AlphaFoldDB" id="F9Y4J6"/>
<reference evidence="1 2" key="1">
    <citation type="journal article" date="2011" name="J. Bacteriol.">
        <title>Complete genome sequence of the industrial strain Ketogulonicigenium vulgare WSH-001.</title>
        <authorList>
            <person name="Liu L."/>
            <person name="Li Y."/>
            <person name="Zhang J."/>
            <person name="Zhou Z."/>
            <person name="Liu J."/>
            <person name="Li X."/>
            <person name="Zhou J."/>
            <person name="Du G."/>
            <person name="Wang L."/>
            <person name="Chen J."/>
        </authorList>
    </citation>
    <scope>NUCLEOTIDE SEQUENCE [LARGE SCALE GENOMIC DNA]</scope>
    <source>
        <strain evidence="1 2">WSH-001</strain>
    </source>
</reference>
<dbReference type="OrthoDB" id="7874026at2"/>
<proteinExistence type="predicted"/>
<gene>
    <name evidence="1" type="ordered locus">KVU_0714</name>
</gene>